<dbReference type="InterPro" id="IPR033116">
    <property type="entry name" value="TRYPSIN_SER"/>
</dbReference>
<dbReference type="PANTHER" id="PTHR24264">
    <property type="entry name" value="TRYPSIN-RELATED"/>
    <property type="match status" value="1"/>
</dbReference>
<dbReference type="AlphaFoldDB" id="A0A2J7RAF7"/>
<dbReference type="Gene3D" id="2.40.10.10">
    <property type="entry name" value="Trypsin-like serine proteases"/>
    <property type="match status" value="2"/>
</dbReference>
<dbReference type="CDD" id="cd00190">
    <property type="entry name" value="Tryp_SPc"/>
    <property type="match status" value="1"/>
</dbReference>
<evidence type="ECO:0000256" key="1">
    <source>
        <dbReference type="ARBA" id="ARBA00022670"/>
    </source>
</evidence>
<keyword evidence="2" id="KW-0378">Hydrolase</keyword>
<dbReference type="InterPro" id="IPR043504">
    <property type="entry name" value="Peptidase_S1_PA_chymotrypsin"/>
</dbReference>
<accession>A0A2J7RAF7</accession>
<dbReference type="InterPro" id="IPR009003">
    <property type="entry name" value="Peptidase_S1_PA"/>
</dbReference>
<proteinExistence type="predicted"/>
<dbReference type="OrthoDB" id="10059102at2759"/>
<dbReference type="SUPFAM" id="SSF50494">
    <property type="entry name" value="Trypsin-like serine proteases"/>
    <property type="match status" value="1"/>
</dbReference>
<feature type="compositionally biased region" description="Acidic residues" evidence="5">
    <location>
        <begin position="1"/>
        <end position="15"/>
    </location>
</feature>
<dbReference type="PROSITE" id="PS00135">
    <property type="entry name" value="TRYPSIN_SER"/>
    <property type="match status" value="1"/>
</dbReference>
<gene>
    <name evidence="7" type="ORF">B7P43_G09241</name>
</gene>
<dbReference type="InterPro" id="IPR001254">
    <property type="entry name" value="Trypsin_dom"/>
</dbReference>
<protein>
    <recommendedName>
        <fullName evidence="6">Peptidase S1 domain-containing protein</fullName>
    </recommendedName>
</protein>
<dbReference type="GO" id="GO:0005615">
    <property type="term" value="C:extracellular space"/>
    <property type="evidence" value="ECO:0007669"/>
    <property type="project" value="TreeGrafter"/>
</dbReference>
<feature type="region of interest" description="Disordered" evidence="5">
    <location>
        <begin position="1"/>
        <end position="119"/>
    </location>
</feature>
<dbReference type="FunCoup" id="A0A2J7RAF7">
    <property type="interactions" value="49"/>
</dbReference>
<feature type="domain" description="Peptidase S1" evidence="6">
    <location>
        <begin position="58"/>
        <end position="310"/>
    </location>
</feature>
<dbReference type="GO" id="GO:0006508">
    <property type="term" value="P:proteolysis"/>
    <property type="evidence" value="ECO:0007669"/>
    <property type="project" value="UniProtKB-KW"/>
</dbReference>
<dbReference type="InterPro" id="IPR050127">
    <property type="entry name" value="Serine_Proteases_S1"/>
</dbReference>
<comment type="caution">
    <text evidence="7">The sequence shown here is derived from an EMBL/GenBank/DDBJ whole genome shotgun (WGS) entry which is preliminary data.</text>
</comment>
<evidence type="ECO:0000256" key="4">
    <source>
        <dbReference type="ARBA" id="ARBA00023157"/>
    </source>
</evidence>
<dbReference type="PANTHER" id="PTHR24264:SF83">
    <property type="entry name" value="COMPLEMENT FACTOR I"/>
    <property type="match status" value="1"/>
</dbReference>
<dbReference type="GO" id="GO:0004252">
    <property type="term" value="F:serine-type endopeptidase activity"/>
    <property type="evidence" value="ECO:0007669"/>
    <property type="project" value="InterPro"/>
</dbReference>
<keyword evidence="8" id="KW-1185">Reference proteome</keyword>
<keyword evidence="4" id="KW-1015">Disulfide bond</keyword>
<dbReference type="STRING" id="105785.A0A2J7RAF7"/>
<dbReference type="FunFam" id="2.40.10.10:FF:000010">
    <property type="entry name" value="Kallikrein related peptidase 11"/>
    <property type="match status" value="1"/>
</dbReference>
<evidence type="ECO:0000313" key="8">
    <source>
        <dbReference type="Proteomes" id="UP000235965"/>
    </source>
</evidence>
<organism evidence="7 8">
    <name type="scientific">Cryptotermes secundus</name>
    <dbReference type="NCBI Taxonomy" id="105785"/>
    <lineage>
        <taxon>Eukaryota</taxon>
        <taxon>Metazoa</taxon>
        <taxon>Ecdysozoa</taxon>
        <taxon>Arthropoda</taxon>
        <taxon>Hexapoda</taxon>
        <taxon>Insecta</taxon>
        <taxon>Pterygota</taxon>
        <taxon>Neoptera</taxon>
        <taxon>Polyneoptera</taxon>
        <taxon>Dictyoptera</taxon>
        <taxon>Blattodea</taxon>
        <taxon>Blattoidea</taxon>
        <taxon>Termitoidae</taxon>
        <taxon>Kalotermitidae</taxon>
        <taxon>Cryptotermitinae</taxon>
        <taxon>Cryptotermes</taxon>
    </lineage>
</organism>
<name>A0A2J7RAF7_9NEOP</name>
<evidence type="ECO:0000259" key="6">
    <source>
        <dbReference type="PROSITE" id="PS50240"/>
    </source>
</evidence>
<dbReference type="Pfam" id="PF00089">
    <property type="entry name" value="Trypsin"/>
    <property type="match status" value="1"/>
</dbReference>
<feature type="compositionally biased region" description="Basic residues" evidence="5">
    <location>
        <begin position="19"/>
        <end position="31"/>
    </location>
</feature>
<feature type="compositionally biased region" description="Acidic residues" evidence="5">
    <location>
        <begin position="65"/>
        <end position="77"/>
    </location>
</feature>
<feature type="compositionally biased region" description="Basic and acidic residues" evidence="5">
    <location>
        <begin position="43"/>
        <end position="55"/>
    </location>
</feature>
<evidence type="ECO:0000256" key="2">
    <source>
        <dbReference type="ARBA" id="ARBA00022801"/>
    </source>
</evidence>
<feature type="compositionally biased region" description="Basic and acidic residues" evidence="5">
    <location>
        <begin position="88"/>
        <end position="107"/>
    </location>
</feature>
<evidence type="ECO:0000256" key="5">
    <source>
        <dbReference type="SAM" id="MobiDB-lite"/>
    </source>
</evidence>
<evidence type="ECO:0000313" key="7">
    <source>
        <dbReference type="EMBL" id="PNF37818.1"/>
    </source>
</evidence>
<keyword evidence="1" id="KW-0645">Protease</keyword>
<reference evidence="7 8" key="1">
    <citation type="submission" date="2017-12" db="EMBL/GenBank/DDBJ databases">
        <title>Hemimetabolous genomes reveal molecular basis of termite eusociality.</title>
        <authorList>
            <person name="Harrison M.C."/>
            <person name="Jongepier E."/>
            <person name="Robertson H.M."/>
            <person name="Arning N."/>
            <person name="Bitard-Feildel T."/>
            <person name="Chao H."/>
            <person name="Childers C.P."/>
            <person name="Dinh H."/>
            <person name="Doddapaneni H."/>
            <person name="Dugan S."/>
            <person name="Gowin J."/>
            <person name="Greiner C."/>
            <person name="Han Y."/>
            <person name="Hu H."/>
            <person name="Hughes D.S.T."/>
            <person name="Huylmans A.-K."/>
            <person name="Kemena C."/>
            <person name="Kremer L.P.M."/>
            <person name="Lee S.L."/>
            <person name="Lopez-Ezquerra A."/>
            <person name="Mallet L."/>
            <person name="Monroy-Kuhn J.M."/>
            <person name="Moser A."/>
            <person name="Murali S.C."/>
            <person name="Muzny D.M."/>
            <person name="Otani S."/>
            <person name="Piulachs M.-D."/>
            <person name="Poelchau M."/>
            <person name="Qu J."/>
            <person name="Schaub F."/>
            <person name="Wada-Katsumata A."/>
            <person name="Worley K.C."/>
            <person name="Xie Q."/>
            <person name="Ylla G."/>
            <person name="Poulsen M."/>
            <person name="Gibbs R.A."/>
            <person name="Schal C."/>
            <person name="Richards S."/>
            <person name="Belles X."/>
            <person name="Korb J."/>
            <person name="Bornberg-Bauer E."/>
        </authorList>
    </citation>
    <scope>NUCLEOTIDE SEQUENCE [LARGE SCALE GENOMIC DNA]</scope>
    <source>
        <tissue evidence="7">Whole body</tissue>
    </source>
</reference>
<dbReference type="Proteomes" id="UP000235965">
    <property type="component" value="Unassembled WGS sequence"/>
</dbReference>
<keyword evidence="3" id="KW-0720">Serine protease</keyword>
<dbReference type="PROSITE" id="PS50240">
    <property type="entry name" value="TRYPSIN_DOM"/>
    <property type="match status" value="1"/>
</dbReference>
<dbReference type="EMBL" id="NEVH01006570">
    <property type="protein sequence ID" value="PNF37818.1"/>
    <property type="molecule type" value="Genomic_DNA"/>
</dbReference>
<dbReference type="InParanoid" id="A0A2J7RAF7"/>
<evidence type="ECO:0000256" key="3">
    <source>
        <dbReference type="ARBA" id="ARBA00022825"/>
    </source>
</evidence>
<dbReference type="SMART" id="SM00020">
    <property type="entry name" value="Tryp_SPc"/>
    <property type="match status" value="1"/>
</dbReference>
<sequence>MGEGEEAEKEEEEENDGRRGRRIRRRKRRRRMGEGEEAEKDSEEEKKDGRRREGGEEGFGGGRGEEEEEEWEKEEEEEKKGSRRRRGAGREGRWGDGGERGESGEGKGKKKKKKEAEEEKVRLPTAELIVYAGVLNNSWQTAQENRVVRHVTEVFLHEEFDIDTYINDIAVLQVSPGFPTDNPDVKAIPLREDIAPEGLACTVSGWGLLGDPEETKPQILQVVALPFITHDTCRHIYRNYTDGSIELGMNCAGYLEGGKDACNGDSGGPLQCGGLLTGVVSWGEKCALPNYPGVYSDVAYYKDWIAQQLARSRTKFIFRM</sequence>